<feature type="domain" description="Protein kinase" evidence="6">
    <location>
        <begin position="307"/>
        <end position="559"/>
    </location>
</feature>
<feature type="compositionally biased region" description="Polar residues" evidence="5">
    <location>
        <begin position="270"/>
        <end position="279"/>
    </location>
</feature>
<reference evidence="7" key="1">
    <citation type="submission" date="2022-01" db="EMBL/GenBank/DDBJ databases">
        <title>Genome Sequence Resource for Two Populations of Ditylenchus destructor, the Migratory Endoparasitic Phytonematode.</title>
        <authorList>
            <person name="Zhang H."/>
            <person name="Lin R."/>
            <person name="Xie B."/>
        </authorList>
    </citation>
    <scope>NUCLEOTIDE SEQUENCE</scope>
    <source>
        <strain evidence="7">BazhouSP</strain>
    </source>
</reference>
<name>A0AAD4NER7_9BILA</name>
<dbReference type="EMBL" id="JAKKPZ010000001">
    <property type="protein sequence ID" value="KAI1728832.1"/>
    <property type="molecule type" value="Genomic_DNA"/>
</dbReference>
<evidence type="ECO:0000256" key="5">
    <source>
        <dbReference type="SAM" id="MobiDB-lite"/>
    </source>
</evidence>
<dbReference type="InterPro" id="IPR000719">
    <property type="entry name" value="Prot_kinase_dom"/>
</dbReference>
<dbReference type="Gene3D" id="1.10.510.10">
    <property type="entry name" value="Transferase(Phosphotransferase) domain 1"/>
    <property type="match status" value="1"/>
</dbReference>
<gene>
    <name evidence="7" type="ORF">DdX_01035</name>
</gene>
<dbReference type="Pfam" id="PF00069">
    <property type="entry name" value="Pkinase"/>
    <property type="match status" value="1"/>
</dbReference>
<dbReference type="PROSITE" id="PS50011">
    <property type="entry name" value="PROTEIN_KINASE_DOM"/>
    <property type="match status" value="1"/>
</dbReference>
<comment type="caution">
    <text evidence="7">The sequence shown here is derived from an EMBL/GenBank/DDBJ whole genome shotgun (WGS) entry which is preliminary data.</text>
</comment>
<dbReference type="PROSITE" id="PS00108">
    <property type="entry name" value="PROTEIN_KINASE_ST"/>
    <property type="match status" value="1"/>
</dbReference>
<keyword evidence="7" id="KW-0418">Kinase</keyword>
<evidence type="ECO:0000256" key="4">
    <source>
        <dbReference type="PROSITE-ProRule" id="PRU10141"/>
    </source>
</evidence>
<protein>
    <submittedName>
        <fullName evidence="7">Protein kinase domain-containing protein</fullName>
    </submittedName>
</protein>
<dbReference type="InterPro" id="IPR008271">
    <property type="entry name" value="Ser/Thr_kinase_AS"/>
</dbReference>
<keyword evidence="8" id="KW-1185">Reference proteome</keyword>
<evidence type="ECO:0000256" key="1">
    <source>
        <dbReference type="ARBA" id="ARBA00001946"/>
    </source>
</evidence>
<keyword evidence="3 4" id="KW-0067">ATP-binding</keyword>
<comment type="cofactor">
    <cofactor evidence="1">
        <name>Mg(2+)</name>
        <dbReference type="ChEBI" id="CHEBI:18420"/>
    </cofactor>
</comment>
<sequence>MSHMTRSASRLSRHIIASSHYNGPIVVHNDHCPVPFTTPIQDKIGQQWQQEWTLCRNGRSIKLGSFFDPSEKKETIACVSRLDVALLTNLSPSTHLDFEEDGNNGAGGAEPLYRTQGPLFVSTIRNSVSHIEQKYLNCQRNIPNLRQLDLNPGLDTIIRPVIMPGVVARRRRNSSSLAPPPPSNLAEIGTHPASGYLSTHIVTNVPIQKVGKRGGCSLDRQNNNHCFINSSAGRRETRMLMPCTNGSGPSSSSSCSPPSSSSAKSQQSPVNNNATNSSHQQHDNEKIILESGCVRRLASRASFYRLYEIGGLIGQGNFSEVYMVYSENSGKKYAVKEIDKNRMNGKLYFVENEIAILKQCNHHRNICRLIDAYECSSLYFLVFEYAHKGDLFETIKRLGRLSERSSAQITYQVASALHYLHCRKIVHRDVKPENILLTADFCVKLTDFGLACTVTGPLYRVCGTPTYVAPEVLSQHGYGLSVDVWSLGVLLYIMLIGFAPFRCADRAQLFKLIVKAHVTFDMPGWSRVSSKAKQLILKMVTAIVDSRCKAVEVMNNEWIRQHNNNDNENRIN</sequence>
<dbReference type="FunFam" id="1.10.510.10:FF:000571">
    <property type="entry name" value="Maternal embryonic leucine zipper kinase"/>
    <property type="match status" value="1"/>
</dbReference>
<dbReference type="GO" id="GO:0004672">
    <property type="term" value="F:protein kinase activity"/>
    <property type="evidence" value="ECO:0007669"/>
    <property type="project" value="InterPro"/>
</dbReference>
<dbReference type="Proteomes" id="UP001201812">
    <property type="component" value="Unassembled WGS sequence"/>
</dbReference>
<feature type="compositionally biased region" description="Low complexity" evidence="5">
    <location>
        <begin position="247"/>
        <end position="269"/>
    </location>
</feature>
<evidence type="ECO:0000313" key="8">
    <source>
        <dbReference type="Proteomes" id="UP001201812"/>
    </source>
</evidence>
<dbReference type="InterPro" id="IPR011009">
    <property type="entry name" value="Kinase-like_dom_sf"/>
</dbReference>
<evidence type="ECO:0000256" key="3">
    <source>
        <dbReference type="ARBA" id="ARBA00022840"/>
    </source>
</evidence>
<feature type="binding site" evidence="4">
    <location>
        <position position="336"/>
    </location>
    <ligand>
        <name>ATP</name>
        <dbReference type="ChEBI" id="CHEBI:30616"/>
    </ligand>
</feature>
<dbReference type="GO" id="GO:0005524">
    <property type="term" value="F:ATP binding"/>
    <property type="evidence" value="ECO:0007669"/>
    <property type="project" value="UniProtKB-UniRule"/>
</dbReference>
<dbReference type="SUPFAM" id="SSF56112">
    <property type="entry name" value="Protein kinase-like (PK-like)"/>
    <property type="match status" value="1"/>
</dbReference>
<dbReference type="SMART" id="SM00220">
    <property type="entry name" value="S_TKc"/>
    <property type="match status" value="1"/>
</dbReference>
<evidence type="ECO:0000259" key="6">
    <source>
        <dbReference type="PROSITE" id="PS50011"/>
    </source>
</evidence>
<keyword evidence="2 4" id="KW-0547">Nucleotide-binding</keyword>
<evidence type="ECO:0000313" key="7">
    <source>
        <dbReference type="EMBL" id="KAI1728832.1"/>
    </source>
</evidence>
<dbReference type="AlphaFoldDB" id="A0AAD4NER7"/>
<dbReference type="InterPro" id="IPR017441">
    <property type="entry name" value="Protein_kinase_ATP_BS"/>
</dbReference>
<dbReference type="PROSITE" id="PS00107">
    <property type="entry name" value="PROTEIN_KINASE_ATP"/>
    <property type="match status" value="1"/>
</dbReference>
<keyword evidence="7" id="KW-0808">Transferase</keyword>
<evidence type="ECO:0000256" key="2">
    <source>
        <dbReference type="ARBA" id="ARBA00022741"/>
    </source>
</evidence>
<proteinExistence type="predicted"/>
<accession>A0AAD4NER7</accession>
<feature type="region of interest" description="Disordered" evidence="5">
    <location>
        <begin position="239"/>
        <end position="282"/>
    </location>
</feature>
<organism evidence="7 8">
    <name type="scientific">Ditylenchus destructor</name>
    <dbReference type="NCBI Taxonomy" id="166010"/>
    <lineage>
        <taxon>Eukaryota</taxon>
        <taxon>Metazoa</taxon>
        <taxon>Ecdysozoa</taxon>
        <taxon>Nematoda</taxon>
        <taxon>Chromadorea</taxon>
        <taxon>Rhabditida</taxon>
        <taxon>Tylenchina</taxon>
        <taxon>Tylenchomorpha</taxon>
        <taxon>Sphaerularioidea</taxon>
        <taxon>Anguinidae</taxon>
        <taxon>Anguininae</taxon>
        <taxon>Ditylenchus</taxon>
    </lineage>
</organism>
<dbReference type="PANTHER" id="PTHR24347">
    <property type="entry name" value="SERINE/THREONINE-PROTEIN KINASE"/>
    <property type="match status" value="1"/>
</dbReference>